<feature type="compositionally biased region" description="Basic and acidic residues" evidence="1">
    <location>
        <begin position="36"/>
        <end position="45"/>
    </location>
</feature>
<evidence type="ECO:0000256" key="1">
    <source>
        <dbReference type="SAM" id="MobiDB-lite"/>
    </source>
</evidence>
<gene>
    <name evidence="2" type="ORF">Tco_0875746</name>
</gene>
<proteinExistence type="predicted"/>
<dbReference type="EMBL" id="BQNB010013524">
    <property type="protein sequence ID" value="GJT17040.1"/>
    <property type="molecule type" value="Genomic_DNA"/>
</dbReference>
<evidence type="ECO:0000313" key="2">
    <source>
        <dbReference type="EMBL" id="GJT17040.1"/>
    </source>
</evidence>
<feature type="region of interest" description="Disordered" evidence="1">
    <location>
        <begin position="196"/>
        <end position="216"/>
    </location>
</feature>
<reference evidence="2" key="1">
    <citation type="journal article" date="2022" name="Int. J. Mol. Sci.">
        <title>Draft Genome of Tanacetum Coccineum: Genomic Comparison of Closely Related Tanacetum-Family Plants.</title>
        <authorList>
            <person name="Yamashiro T."/>
            <person name="Shiraishi A."/>
            <person name="Nakayama K."/>
            <person name="Satake H."/>
        </authorList>
    </citation>
    <scope>NUCLEOTIDE SEQUENCE</scope>
</reference>
<feature type="compositionally biased region" description="Low complexity" evidence="1">
    <location>
        <begin position="197"/>
        <end position="214"/>
    </location>
</feature>
<organism evidence="2 3">
    <name type="scientific">Tanacetum coccineum</name>
    <dbReference type="NCBI Taxonomy" id="301880"/>
    <lineage>
        <taxon>Eukaryota</taxon>
        <taxon>Viridiplantae</taxon>
        <taxon>Streptophyta</taxon>
        <taxon>Embryophyta</taxon>
        <taxon>Tracheophyta</taxon>
        <taxon>Spermatophyta</taxon>
        <taxon>Magnoliopsida</taxon>
        <taxon>eudicotyledons</taxon>
        <taxon>Gunneridae</taxon>
        <taxon>Pentapetalae</taxon>
        <taxon>asterids</taxon>
        <taxon>campanulids</taxon>
        <taxon>Asterales</taxon>
        <taxon>Asteraceae</taxon>
        <taxon>Asteroideae</taxon>
        <taxon>Anthemideae</taxon>
        <taxon>Anthemidinae</taxon>
        <taxon>Tanacetum</taxon>
    </lineage>
</organism>
<accession>A0ABQ5BQE1</accession>
<reference evidence="2" key="2">
    <citation type="submission" date="2022-01" db="EMBL/GenBank/DDBJ databases">
        <authorList>
            <person name="Yamashiro T."/>
            <person name="Shiraishi A."/>
            <person name="Satake H."/>
            <person name="Nakayama K."/>
        </authorList>
    </citation>
    <scope>NUCLEOTIDE SEQUENCE</scope>
</reference>
<protein>
    <submittedName>
        <fullName evidence="2">Uncharacterized protein</fullName>
    </submittedName>
</protein>
<evidence type="ECO:0000313" key="3">
    <source>
        <dbReference type="Proteomes" id="UP001151760"/>
    </source>
</evidence>
<sequence>MKGLVILIGCISVEVPVAPKVGEAAVASPAGVLEFDTHSSSKADPSESSPPPVSVAPMISPFPCSDDSESNTEIPERHVSPTPHDVMLTRLRSRVASRSSSSTTSTLEIPTAPILPAPSAIIAPSSEFPLAPVAPPGIRRRRAILIRPGEDIPIGRLYRTHPGGPCRALTARKSVRPLPSHRLALRYTSHHLDRFTSGSSSGHSSLDHSTSGHSILGHSLSRHESLDNTVADSSTPPRFVHPSLARTPRCSEAYLRWRSAPLSTMYPPTTFESSAGDYSFESSAGPSHKRCRFPAATVTSFIHVMRALVHSRVDLLPPRKRFRDSTSPEDSVEEDIDIDVLEDIEADATAVEVVVTGVDAGIDMEVDVGIDVEDEVESSDKGTMEVRVDVATGIDIPDDMLMLDVVEHLEHVEEGLQDIYEHVIEIPLQRIEDIKTGQRELESRSLIAGGERASLLDQVASLERSNARLRGTMMMERARADRFRRRVSFIESELRQIRRFRYYDRMRFRRLETFAARRLGFRP</sequence>
<dbReference type="Proteomes" id="UP001151760">
    <property type="component" value="Unassembled WGS sequence"/>
</dbReference>
<keyword evidence="3" id="KW-1185">Reference proteome</keyword>
<comment type="caution">
    <text evidence="2">The sequence shown here is derived from an EMBL/GenBank/DDBJ whole genome shotgun (WGS) entry which is preliminary data.</text>
</comment>
<name>A0ABQ5BQE1_9ASTR</name>
<feature type="region of interest" description="Disordered" evidence="1">
    <location>
        <begin position="36"/>
        <end position="81"/>
    </location>
</feature>